<reference evidence="7 8" key="1">
    <citation type="journal article" date="2024" name="Nat. Commun.">
        <title>Phylogenomics reveals the evolutionary origins of lichenization in chlorophyte algae.</title>
        <authorList>
            <person name="Puginier C."/>
            <person name="Libourel C."/>
            <person name="Otte J."/>
            <person name="Skaloud P."/>
            <person name="Haon M."/>
            <person name="Grisel S."/>
            <person name="Petersen M."/>
            <person name="Berrin J.G."/>
            <person name="Delaux P.M."/>
            <person name="Dal Grande F."/>
            <person name="Keller J."/>
        </authorList>
    </citation>
    <scope>NUCLEOTIDE SEQUENCE [LARGE SCALE GENOMIC DNA]</scope>
    <source>
        <strain evidence="7 8">SAG 2036</strain>
    </source>
</reference>
<dbReference type="Gene3D" id="1.20.1530.20">
    <property type="match status" value="2"/>
</dbReference>
<dbReference type="Pfam" id="PF01758">
    <property type="entry name" value="SBF"/>
    <property type="match status" value="1"/>
</dbReference>
<dbReference type="AlphaFoldDB" id="A0AAW1NR61"/>
<gene>
    <name evidence="7" type="ORF">WJX73_003868</name>
</gene>
<feature type="transmembrane region" description="Helical" evidence="6">
    <location>
        <begin position="89"/>
        <end position="106"/>
    </location>
</feature>
<evidence type="ECO:0000256" key="1">
    <source>
        <dbReference type="ARBA" id="ARBA00004141"/>
    </source>
</evidence>
<evidence type="ECO:0000256" key="3">
    <source>
        <dbReference type="ARBA" id="ARBA00022692"/>
    </source>
</evidence>
<feature type="transmembrane region" description="Helical" evidence="6">
    <location>
        <begin position="246"/>
        <end position="268"/>
    </location>
</feature>
<feature type="transmembrane region" description="Helical" evidence="6">
    <location>
        <begin position="118"/>
        <end position="136"/>
    </location>
</feature>
<feature type="transmembrane region" description="Helical" evidence="6">
    <location>
        <begin position="177"/>
        <end position="199"/>
    </location>
</feature>
<keyword evidence="4 6" id="KW-1133">Transmembrane helix</keyword>
<dbReference type="PANTHER" id="PTHR10361">
    <property type="entry name" value="SODIUM-BILE ACID COTRANSPORTER"/>
    <property type="match status" value="1"/>
</dbReference>
<evidence type="ECO:0000256" key="5">
    <source>
        <dbReference type="ARBA" id="ARBA00023136"/>
    </source>
</evidence>
<evidence type="ECO:0000313" key="7">
    <source>
        <dbReference type="EMBL" id="KAK9794045.1"/>
    </source>
</evidence>
<dbReference type="InterPro" id="IPR004710">
    <property type="entry name" value="Bilac:Na_transpt"/>
</dbReference>
<keyword evidence="5 6" id="KW-0472">Membrane</keyword>
<feature type="transmembrane region" description="Helical" evidence="6">
    <location>
        <begin position="148"/>
        <end position="171"/>
    </location>
</feature>
<dbReference type="PANTHER" id="PTHR10361:SF28">
    <property type="entry name" value="P3 PROTEIN-RELATED"/>
    <property type="match status" value="1"/>
</dbReference>
<proteinExistence type="inferred from homology"/>
<comment type="subcellular location">
    <subcellularLocation>
        <location evidence="1">Membrane</location>
        <topology evidence="1">Multi-pass membrane protein</topology>
    </subcellularLocation>
</comment>
<dbReference type="GO" id="GO:0016020">
    <property type="term" value="C:membrane"/>
    <property type="evidence" value="ECO:0007669"/>
    <property type="project" value="UniProtKB-SubCell"/>
</dbReference>
<feature type="transmembrane region" description="Helical" evidence="6">
    <location>
        <begin position="206"/>
        <end position="226"/>
    </location>
</feature>
<keyword evidence="8" id="KW-1185">Reference proteome</keyword>
<evidence type="ECO:0000313" key="8">
    <source>
        <dbReference type="Proteomes" id="UP001465755"/>
    </source>
</evidence>
<dbReference type="InterPro" id="IPR002657">
    <property type="entry name" value="BilAc:Na_symport/Acr3"/>
</dbReference>
<evidence type="ECO:0000256" key="2">
    <source>
        <dbReference type="ARBA" id="ARBA00006528"/>
    </source>
</evidence>
<comment type="similarity">
    <text evidence="2">Belongs to the bile acid:sodium symporter (BASS) (TC 2.A.28) family.</text>
</comment>
<sequence>MLVSSPRQIFKGLVCFSPAGLGHPCKYASGSHKVAGRLQSSARIAGCVRRRVQFPTKLVLRAQSAADNSAAAKPPQELEERLGGLAKQIANLFPLWLTLVGALSVVHPPALLWFRSQLVTAGLALTMGTMGTTLSLQDFKAIAQRPQLVGLGAMLQFSIMPLMGFLVSRLAQLPSGFAVGICIVASCPGGVASNVVTFLANADLPLSVAMTTVSTILAVIATPTLTRALVGTLVPVDPAALLISTLQVVLLPIAIALHSGGFLLGYWASRVFGLTERQCRTNSIEVGMQNSALGAVLASLHFADPLTPVPCAISACCHSLIGSALATFFRSRDQQNSQLAAVT</sequence>
<dbReference type="EMBL" id="JALJOQ010000143">
    <property type="protein sequence ID" value="KAK9794045.1"/>
    <property type="molecule type" value="Genomic_DNA"/>
</dbReference>
<keyword evidence="3 6" id="KW-0812">Transmembrane</keyword>
<dbReference type="GO" id="GO:0009941">
    <property type="term" value="C:chloroplast envelope"/>
    <property type="evidence" value="ECO:0007669"/>
    <property type="project" value="UniProtKB-ARBA"/>
</dbReference>
<evidence type="ECO:0000256" key="6">
    <source>
        <dbReference type="SAM" id="Phobius"/>
    </source>
</evidence>
<organism evidence="7 8">
    <name type="scientific">Symbiochloris irregularis</name>
    <dbReference type="NCBI Taxonomy" id="706552"/>
    <lineage>
        <taxon>Eukaryota</taxon>
        <taxon>Viridiplantae</taxon>
        <taxon>Chlorophyta</taxon>
        <taxon>core chlorophytes</taxon>
        <taxon>Trebouxiophyceae</taxon>
        <taxon>Trebouxiales</taxon>
        <taxon>Trebouxiaceae</taxon>
        <taxon>Symbiochloris</taxon>
    </lineage>
</organism>
<accession>A0AAW1NR61</accession>
<comment type="caution">
    <text evidence="7">The sequence shown here is derived from an EMBL/GenBank/DDBJ whole genome shotgun (WGS) entry which is preliminary data.</text>
</comment>
<dbReference type="InterPro" id="IPR038770">
    <property type="entry name" value="Na+/solute_symporter_sf"/>
</dbReference>
<name>A0AAW1NR61_9CHLO</name>
<evidence type="ECO:0000256" key="4">
    <source>
        <dbReference type="ARBA" id="ARBA00022989"/>
    </source>
</evidence>
<protein>
    <submittedName>
        <fullName evidence="7">Uncharacterized protein</fullName>
    </submittedName>
</protein>
<dbReference type="Proteomes" id="UP001465755">
    <property type="component" value="Unassembled WGS sequence"/>
</dbReference>